<evidence type="ECO:0000256" key="5">
    <source>
        <dbReference type="SAM" id="MobiDB-lite"/>
    </source>
</evidence>
<sequence length="647" mass="71045">MPQTSQSYPAAASQDPMAQPIDAQSLPTSGSSSMQPTPQPLAIQVSATEQAYTARRSPVADVPLSPLSGSTIHSIGLAPQTSADHVPPPTSISGRVIGRARHSIRIPHNARIFFTAEGRELRHVTGIFFRLTFSMVQVVVIIVLLALAGSKFRSKSNPTISEFGDCDKLGIWNALWAVRAIFGCGLIIWEWKRYIAKRHRALRRRTADIELAAADLGDPSDQHLQWGTEVRGSPESPPIPRTPALAPNPGVVDSSQNQGAEPGPSNEPHPHSHRPPAPEPPRRSNRTEPPRQPPTQEDALFDRMDTFLTATGLIHFVVNHIWLYTTVHTCRIDDPHVWYLGLGIASLGYLIVLELLLIAFIVFVLGPILLLILNLIMLCLGRPVDRHGNVIVRAEIPKMEQSLIDKIPLVVYIPPQEPEVKPQEKSDVANEPREAPRKDPETPAAAAGSASAVKKTHGASNVASSRPTRTRFAWLRRHGGKDKAPRPTMWSDAQLISEGDPRFEKLDHPFVVLESNRAMCYICLAEFVEPKRREGVPPAMPRPKTPEPVAETAEGQSSTPHNETGDEVEQDPASPDVTQSKGKEPVREDIAEATPAVEEDLGTPGEPLRLLACGHVFHKHCLDPWLAKTSGRCPVCNRKVEIPEHMQ</sequence>
<feature type="region of interest" description="Disordered" evidence="5">
    <location>
        <begin position="534"/>
        <end position="604"/>
    </location>
</feature>
<feature type="compositionally biased region" description="Basic and acidic residues" evidence="5">
    <location>
        <begin position="581"/>
        <end position="590"/>
    </location>
</feature>
<feature type="transmembrane region" description="Helical" evidence="6">
    <location>
        <begin position="347"/>
        <end position="376"/>
    </location>
</feature>
<evidence type="ECO:0000256" key="1">
    <source>
        <dbReference type="ARBA" id="ARBA00022723"/>
    </source>
</evidence>
<feature type="region of interest" description="Disordered" evidence="5">
    <location>
        <begin position="220"/>
        <end position="299"/>
    </location>
</feature>
<evidence type="ECO:0000313" key="8">
    <source>
        <dbReference type="EMBL" id="KIO19165.1"/>
    </source>
</evidence>
<keyword evidence="6" id="KW-0472">Membrane</keyword>
<feature type="transmembrane region" description="Helical" evidence="6">
    <location>
        <begin position="127"/>
        <end position="149"/>
    </location>
</feature>
<name>A0A0C3PW04_9AGAM</name>
<dbReference type="STRING" id="1051891.A0A0C3PW04"/>
<feature type="compositionally biased region" description="Polar residues" evidence="5">
    <location>
        <begin position="25"/>
        <end position="36"/>
    </location>
</feature>
<gene>
    <name evidence="8" type="ORF">M407DRAFT_31184</name>
</gene>
<evidence type="ECO:0000256" key="3">
    <source>
        <dbReference type="ARBA" id="ARBA00022833"/>
    </source>
</evidence>
<dbReference type="PROSITE" id="PS50089">
    <property type="entry name" value="ZF_RING_2"/>
    <property type="match status" value="1"/>
</dbReference>
<feature type="transmembrane region" description="Helical" evidence="6">
    <location>
        <begin position="169"/>
        <end position="189"/>
    </location>
</feature>
<keyword evidence="2 4" id="KW-0863">Zinc-finger</keyword>
<keyword evidence="1" id="KW-0479">Metal-binding</keyword>
<dbReference type="OrthoDB" id="8062037at2759"/>
<evidence type="ECO:0000256" key="4">
    <source>
        <dbReference type="PROSITE-ProRule" id="PRU00175"/>
    </source>
</evidence>
<dbReference type="SMART" id="SM00184">
    <property type="entry name" value="RING"/>
    <property type="match status" value="1"/>
</dbReference>
<accession>A0A0C3PW04</accession>
<dbReference type="Pfam" id="PF13639">
    <property type="entry name" value="zf-RING_2"/>
    <property type="match status" value="1"/>
</dbReference>
<feature type="domain" description="RING-type" evidence="7">
    <location>
        <begin position="613"/>
        <end position="637"/>
    </location>
</feature>
<evidence type="ECO:0000256" key="2">
    <source>
        <dbReference type="ARBA" id="ARBA00022771"/>
    </source>
</evidence>
<evidence type="ECO:0000259" key="7">
    <source>
        <dbReference type="PROSITE" id="PS50089"/>
    </source>
</evidence>
<feature type="compositionally biased region" description="Basic and acidic residues" evidence="5">
    <location>
        <begin position="280"/>
        <end position="289"/>
    </location>
</feature>
<dbReference type="PANTHER" id="PTHR14155:SF627">
    <property type="entry name" value="OS06G0192800 PROTEIN"/>
    <property type="match status" value="1"/>
</dbReference>
<feature type="compositionally biased region" description="Polar residues" evidence="5">
    <location>
        <begin position="458"/>
        <end position="467"/>
    </location>
</feature>
<keyword evidence="9" id="KW-1185">Reference proteome</keyword>
<dbReference type="InterPro" id="IPR013083">
    <property type="entry name" value="Znf_RING/FYVE/PHD"/>
</dbReference>
<proteinExistence type="predicted"/>
<feature type="transmembrane region" description="Helical" evidence="6">
    <location>
        <begin position="307"/>
        <end position="327"/>
    </location>
</feature>
<feature type="compositionally biased region" description="Basic and acidic residues" evidence="5">
    <location>
        <begin position="418"/>
        <end position="441"/>
    </location>
</feature>
<dbReference type="PANTHER" id="PTHR14155">
    <property type="entry name" value="RING FINGER DOMAIN-CONTAINING"/>
    <property type="match status" value="1"/>
</dbReference>
<feature type="region of interest" description="Disordered" evidence="5">
    <location>
        <begin position="418"/>
        <end position="472"/>
    </location>
</feature>
<reference evidence="9" key="2">
    <citation type="submission" date="2015-01" db="EMBL/GenBank/DDBJ databases">
        <title>Evolutionary Origins and Diversification of the Mycorrhizal Mutualists.</title>
        <authorList>
            <consortium name="DOE Joint Genome Institute"/>
            <consortium name="Mycorrhizal Genomics Consortium"/>
            <person name="Kohler A."/>
            <person name="Kuo A."/>
            <person name="Nagy L.G."/>
            <person name="Floudas D."/>
            <person name="Copeland A."/>
            <person name="Barry K.W."/>
            <person name="Cichocki N."/>
            <person name="Veneault-Fourrey C."/>
            <person name="LaButti K."/>
            <person name="Lindquist E.A."/>
            <person name="Lipzen A."/>
            <person name="Lundell T."/>
            <person name="Morin E."/>
            <person name="Murat C."/>
            <person name="Riley R."/>
            <person name="Ohm R."/>
            <person name="Sun H."/>
            <person name="Tunlid A."/>
            <person name="Henrissat B."/>
            <person name="Grigoriev I.V."/>
            <person name="Hibbett D.S."/>
            <person name="Martin F."/>
        </authorList>
    </citation>
    <scope>NUCLEOTIDE SEQUENCE [LARGE SCALE GENOMIC DNA]</scope>
    <source>
        <strain evidence="9">MUT 4182</strain>
    </source>
</reference>
<evidence type="ECO:0000313" key="9">
    <source>
        <dbReference type="Proteomes" id="UP000054248"/>
    </source>
</evidence>
<dbReference type="InterPro" id="IPR053238">
    <property type="entry name" value="RING-H2_zinc_finger"/>
</dbReference>
<keyword evidence="6" id="KW-1133">Transmembrane helix</keyword>
<keyword evidence="6" id="KW-0812">Transmembrane</keyword>
<dbReference type="Proteomes" id="UP000054248">
    <property type="component" value="Unassembled WGS sequence"/>
</dbReference>
<dbReference type="AlphaFoldDB" id="A0A0C3PW04"/>
<dbReference type="Gene3D" id="3.30.40.10">
    <property type="entry name" value="Zinc/RING finger domain, C3HC4 (zinc finger)"/>
    <property type="match status" value="1"/>
</dbReference>
<feature type="region of interest" description="Disordered" evidence="5">
    <location>
        <begin position="1"/>
        <end position="38"/>
    </location>
</feature>
<dbReference type="GO" id="GO:0008270">
    <property type="term" value="F:zinc ion binding"/>
    <property type="evidence" value="ECO:0007669"/>
    <property type="project" value="UniProtKB-KW"/>
</dbReference>
<dbReference type="SUPFAM" id="SSF57850">
    <property type="entry name" value="RING/U-box"/>
    <property type="match status" value="1"/>
</dbReference>
<keyword evidence="3" id="KW-0862">Zinc</keyword>
<dbReference type="EMBL" id="KN823237">
    <property type="protein sequence ID" value="KIO19165.1"/>
    <property type="molecule type" value="Genomic_DNA"/>
</dbReference>
<reference evidence="8 9" key="1">
    <citation type="submission" date="2014-04" db="EMBL/GenBank/DDBJ databases">
        <authorList>
            <consortium name="DOE Joint Genome Institute"/>
            <person name="Kuo A."/>
            <person name="Girlanda M."/>
            <person name="Perotto S."/>
            <person name="Kohler A."/>
            <person name="Nagy L.G."/>
            <person name="Floudas D."/>
            <person name="Copeland A."/>
            <person name="Barry K.W."/>
            <person name="Cichocki N."/>
            <person name="Veneault-Fourrey C."/>
            <person name="LaButti K."/>
            <person name="Lindquist E.A."/>
            <person name="Lipzen A."/>
            <person name="Lundell T."/>
            <person name="Morin E."/>
            <person name="Murat C."/>
            <person name="Sun H."/>
            <person name="Tunlid A."/>
            <person name="Henrissat B."/>
            <person name="Grigoriev I.V."/>
            <person name="Hibbett D.S."/>
            <person name="Martin F."/>
            <person name="Nordberg H.P."/>
            <person name="Cantor M.N."/>
            <person name="Hua S.X."/>
        </authorList>
    </citation>
    <scope>NUCLEOTIDE SEQUENCE [LARGE SCALE GENOMIC DNA]</scope>
    <source>
        <strain evidence="8 9">MUT 4182</strain>
    </source>
</reference>
<evidence type="ECO:0000256" key="6">
    <source>
        <dbReference type="SAM" id="Phobius"/>
    </source>
</evidence>
<protein>
    <recommendedName>
        <fullName evidence="7">RING-type domain-containing protein</fullName>
    </recommendedName>
</protein>
<dbReference type="HOGENOM" id="CLU_026647_0_0_1"/>
<dbReference type="InterPro" id="IPR001841">
    <property type="entry name" value="Znf_RING"/>
</dbReference>
<organism evidence="8 9">
    <name type="scientific">Tulasnella calospora MUT 4182</name>
    <dbReference type="NCBI Taxonomy" id="1051891"/>
    <lineage>
        <taxon>Eukaryota</taxon>
        <taxon>Fungi</taxon>
        <taxon>Dikarya</taxon>
        <taxon>Basidiomycota</taxon>
        <taxon>Agaricomycotina</taxon>
        <taxon>Agaricomycetes</taxon>
        <taxon>Cantharellales</taxon>
        <taxon>Tulasnellaceae</taxon>
        <taxon>Tulasnella</taxon>
    </lineage>
</organism>